<dbReference type="SMART" id="SM00855">
    <property type="entry name" value="PGAM"/>
    <property type="match status" value="1"/>
</dbReference>
<dbReference type="SUPFAM" id="SSF53254">
    <property type="entry name" value="Phosphoglycerate mutase-like"/>
    <property type="match status" value="1"/>
</dbReference>
<keyword evidence="1" id="KW-0324">Glycolysis</keyword>
<organism evidence="4 5">
    <name type="scientific">Amycolatopsis rubida</name>
    <dbReference type="NCBI Taxonomy" id="112413"/>
    <lineage>
        <taxon>Bacteria</taxon>
        <taxon>Bacillati</taxon>
        <taxon>Actinomycetota</taxon>
        <taxon>Actinomycetes</taxon>
        <taxon>Pseudonocardiales</taxon>
        <taxon>Pseudonocardiaceae</taxon>
        <taxon>Amycolatopsis</taxon>
    </lineage>
</organism>
<sequence>MAVTAELLLARHGEAACNVEGIVGGDRGCTGLTPLGRAQAERLAARLAREHAEHPFDVVYTTPRRRVLETAEIVTRALGVSPVVEAELAGAAHGDADGRSWHEVKSAFGGPPQHNPDAPYAPGSESWTAYLERAAGALEKILTRHRGKRVLVLAHGETIEAAGTLLLGLTSASSRRARPITDHACLTRWQLHVNRFGQEVWMLAAHNDTRHLGDEP</sequence>
<dbReference type="CDD" id="cd07067">
    <property type="entry name" value="HP_PGM_like"/>
    <property type="match status" value="1"/>
</dbReference>
<dbReference type="Pfam" id="PF00300">
    <property type="entry name" value="His_Phos_1"/>
    <property type="match status" value="1"/>
</dbReference>
<gene>
    <name evidence="4" type="ORF">G3I59_14135</name>
</gene>
<keyword evidence="5" id="KW-1185">Reference proteome</keyword>
<reference evidence="4 5" key="1">
    <citation type="submission" date="2020-01" db="EMBL/GenBank/DDBJ databases">
        <title>Insect and environment-associated Actinomycetes.</title>
        <authorList>
            <person name="Currrie C."/>
            <person name="Chevrette M."/>
            <person name="Carlson C."/>
            <person name="Stubbendieck R."/>
            <person name="Wendt-Pienkowski E."/>
        </authorList>
    </citation>
    <scope>NUCLEOTIDE SEQUENCE [LARGE SCALE GENOMIC DNA]</scope>
    <source>
        <strain evidence="4 5">SID8386</strain>
    </source>
</reference>
<accession>A0ABX0BP28</accession>
<dbReference type="RefSeq" id="WP_067594587.1">
    <property type="nucleotide sequence ID" value="NZ_JAAGNC010000075.1"/>
</dbReference>
<evidence type="ECO:0000313" key="5">
    <source>
        <dbReference type="Proteomes" id="UP000470404"/>
    </source>
</evidence>
<name>A0ABX0BP28_9PSEU</name>
<feature type="region of interest" description="Disordered" evidence="3">
    <location>
        <begin position="101"/>
        <end position="121"/>
    </location>
</feature>
<dbReference type="InterPro" id="IPR001345">
    <property type="entry name" value="PG/BPGM_mutase_AS"/>
</dbReference>
<evidence type="ECO:0000256" key="1">
    <source>
        <dbReference type="ARBA" id="ARBA00023152"/>
    </source>
</evidence>
<dbReference type="PANTHER" id="PTHR48100">
    <property type="entry name" value="BROAD-SPECIFICITY PHOSPHATASE YOR283W-RELATED"/>
    <property type="match status" value="1"/>
</dbReference>
<proteinExistence type="predicted"/>
<comment type="caution">
    <text evidence="4">The sequence shown here is derived from an EMBL/GenBank/DDBJ whole genome shotgun (WGS) entry which is preliminary data.</text>
</comment>
<evidence type="ECO:0000313" key="4">
    <source>
        <dbReference type="EMBL" id="NEC56693.1"/>
    </source>
</evidence>
<dbReference type="InterPro" id="IPR050275">
    <property type="entry name" value="PGM_Phosphatase"/>
</dbReference>
<keyword evidence="2" id="KW-0413">Isomerase</keyword>
<dbReference type="PANTHER" id="PTHR48100:SF1">
    <property type="entry name" value="HISTIDINE PHOSPHATASE FAMILY PROTEIN-RELATED"/>
    <property type="match status" value="1"/>
</dbReference>
<evidence type="ECO:0000256" key="2">
    <source>
        <dbReference type="ARBA" id="ARBA00023235"/>
    </source>
</evidence>
<dbReference type="InterPro" id="IPR029033">
    <property type="entry name" value="His_PPase_superfam"/>
</dbReference>
<dbReference type="InterPro" id="IPR013078">
    <property type="entry name" value="His_Pase_superF_clade-1"/>
</dbReference>
<dbReference type="PROSITE" id="PS00175">
    <property type="entry name" value="PG_MUTASE"/>
    <property type="match status" value="1"/>
</dbReference>
<dbReference type="Gene3D" id="3.40.50.1240">
    <property type="entry name" value="Phosphoglycerate mutase-like"/>
    <property type="match status" value="1"/>
</dbReference>
<dbReference type="Proteomes" id="UP000470404">
    <property type="component" value="Unassembled WGS sequence"/>
</dbReference>
<protein>
    <submittedName>
        <fullName evidence="4">Histidine phosphatase family protein</fullName>
    </submittedName>
</protein>
<evidence type="ECO:0000256" key="3">
    <source>
        <dbReference type="SAM" id="MobiDB-lite"/>
    </source>
</evidence>
<dbReference type="EMBL" id="JAAGNC010000075">
    <property type="protein sequence ID" value="NEC56693.1"/>
    <property type="molecule type" value="Genomic_DNA"/>
</dbReference>